<evidence type="ECO:0000259" key="9">
    <source>
        <dbReference type="Pfam" id="PF01850"/>
    </source>
</evidence>
<keyword evidence="11" id="KW-1185">Reference proteome</keyword>
<gene>
    <name evidence="8" type="primary">vapC</name>
    <name evidence="10" type="ORF">CHU93_09535</name>
</gene>
<dbReference type="InterPro" id="IPR022907">
    <property type="entry name" value="VapC_family"/>
</dbReference>
<keyword evidence="4 8" id="KW-0479">Metal-binding</keyword>
<dbReference type="HAMAP" id="MF_00265">
    <property type="entry name" value="VapC_Nob1"/>
    <property type="match status" value="1"/>
</dbReference>
<dbReference type="RefSeq" id="WP_094473848.1">
    <property type="nucleotide sequence ID" value="NZ_NOXT01000111.1"/>
</dbReference>
<dbReference type="InterPro" id="IPR002716">
    <property type="entry name" value="PIN_dom"/>
</dbReference>
<organism evidence="10 11">
    <name type="scientific">Sandarakinorhabdus cyanobacteriorum</name>
    <dbReference type="NCBI Taxonomy" id="1981098"/>
    <lineage>
        <taxon>Bacteria</taxon>
        <taxon>Pseudomonadati</taxon>
        <taxon>Pseudomonadota</taxon>
        <taxon>Alphaproteobacteria</taxon>
        <taxon>Sphingomonadales</taxon>
        <taxon>Sphingosinicellaceae</taxon>
        <taxon>Sandarakinorhabdus</taxon>
    </lineage>
</organism>
<evidence type="ECO:0000256" key="1">
    <source>
        <dbReference type="ARBA" id="ARBA00001946"/>
    </source>
</evidence>
<evidence type="ECO:0000313" key="10">
    <source>
        <dbReference type="EMBL" id="OYQ28199.1"/>
    </source>
</evidence>
<dbReference type="SUPFAM" id="SSF88723">
    <property type="entry name" value="PIN domain-like"/>
    <property type="match status" value="1"/>
</dbReference>
<evidence type="ECO:0000313" key="11">
    <source>
        <dbReference type="Proteomes" id="UP000216991"/>
    </source>
</evidence>
<dbReference type="EMBL" id="NOXT01000111">
    <property type="protein sequence ID" value="OYQ28199.1"/>
    <property type="molecule type" value="Genomic_DNA"/>
</dbReference>
<evidence type="ECO:0000256" key="4">
    <source>
        <dbReference type="ARBA" id="ARBA00022723"/>
    </source>
</evidence>
<dbReference type="OrthoDB" id="9796690at2"/>
<keyword evidence="3 8" id="KW-0540">Nuclease</keyword>
<dbReference type="InterPro" id="IPR050556">
    <property type="entry name" value="Type_II_TA_system_RNase"/>
</dbReference>
<evidence type="ECO:0000256" key="8">
    <source>
        <dbReference type="HAMAP-Rule" id="MF_00265"/>
    </source>
</evidence>
<name>A0A255YG71_9SPHN</name>
<proteinExistence type="inferred from homology"/>
<comment type="function">
    <text evidence="8">Toxic component of a toxin-antitoxin (TA) system. An RNase.</text>
</comment>
<feature type="domain" description="PIN" evidence="9">
    <location>
        <begin position="7"/>
        <end position="115"/>
    </location>
</feature>
<dbReference type="PANTHER" id="PTHR33653:SF1">
    <property type="entry name" value="RIBONUCLEASE VAPC2"/>
    <property type="match status" value="1"/>
</dbReference>
<dbReference type="EC" id="3.1.-.-" evidence="8"/>
<dbReference type="Pfam" id="PF01850">
    <property type="entry name" value="PIN"/>
    <property type="match status" value="1"/>
</dbReference>
<reference evidence="10 11" key="1">
    <citation type="submission" date="2017-07" db="EMBL/GenBank/DDBJ databases">
        <title>Sandarakinorhabdus cyanobacteriorum sp. nov., a novel bacterium isolated from cyanobacterial aggregates in a eutrophic lake.</title>
        <authorList>
            <person name="Cai H."/>
        </authorList>
    </citation>
    <scope>NUCLEOTIDE SEQUENCE [LARGE SCALE GENOMIC DNA]</scope>
    <source>
        <strain evidence="10 11">TH057</strain>
    </source>
</reference>
<comment type="similarity">
    <text evidence="7 8">Belongs to the PINc/VapC protein family.</text>
</comment>
<evidence type="ECO:0000256" key="6">
    <source>
        <dbReference type="ARBA" id="ARBA00022842"/>
    </source>
</evidence>
<keyword evidence="8" id="KW-0800">Toxin</keyword>
<keyword evidence="6 8" id="KW-0460">Magnesium</keyword>
<dbReference type="PANTHER" id="PTHR33653">
    <property type="entry name" value="RIBONUCLEASE VAPC2"/>
    <property type="match status" value="1"/>
</dbReference>
<dbReference type="AlphaFoldDB" id="A0A255YG71"/>
<comment type="caution">
    <text evidence="10">The sequence shown here is derived from an EMBL/GenBank/DDBJ whole genome shotgun (WGS) entry which is preliminary data.</text>
</comment>
<dbReference type="CDD" id="cd18736">
    <property type="entry name" value="PIN_CcVapC1-like"/>
    <property type="match status" value="1"/>
</dbReference>
<dbReference type="GO" id="GO:0090729">
    <property type="term" value="F:toxin activity"/>
    <property type="evidence" value="ECO:0007669"/>
    <property type="project" value="UniProtKB-KW"/>
</dbReference>
<dbReference type="Gene3D" id="3.40.50.1010">
    <property type="entry name" value="5'-nuclease"/>
    <property type="match status" value="1"/>
</dbReference>
<accession>A0A255YG71</accession>
<dbReference type="GO" id="GO:0004540">
    <property type="term" value="F:RNA nuclease activity"/>
    <property type="evidence" value="ECO:0007669"/>
    <property type="project" value="InterPro"/>
</dbReference>
<protein>
    <recommendedName>
        <fullName evidence="8">Ribonuclease VapC</fullName>
        <shortName evidence="8">RNase VapC</shortName>
        <ecNumber evidence="8">3.1.-.-</ecNumber>
    </recommendedName>
    <alternativeName>
        <fullName evidence="8">Toxin VapC</fullName>
    </alternativeName>
</protein>
<evidence type="ECO:0000256" key="7">
    <source>
        <dbReference type="ARBA" id="ARBA00038093"/>
    </source>
</evidence>
<comment type="cofactor">
    <cofactor evidence="1 8">
        <name>Mg(2+)</name>
        <dbReference type="ChEBI" id="CHEBI:18420"/>
    </cofactor>
</comment>
<dbReference type="InterPro" id="IPR029060">
    <property type="entry name" value="PIN-like_dom_sf"/>
</dbReference>
<dbReference type="Proteomes" id="UP000216991">
    <property type="component" value="Unassembled WGS sequence"/>
</dbReference>
<keyword evidence="5 8" id="KW-0378">Hydrolase</keyword>
<evidence type="ECO:0000256" key="5">
    <source>
        <dbReference type="ARBA" id="ARBA00022801"/>
    </source>
</evidence>
<sequence>MTRRQWLLDSNVGIYLLQGNAPHALRRLSQCPAGSVVTSSICLGEMLIGLRTAEVEVLRRLLSVIEVIPFDEAAARAYATQPFRRASYDRLIAAHALSLGLTVITANLADFADVPGLMVEDWMQP</sequence>
<keyword evidence="2 8" id="KW-1277">Toxin-antitoxin system</keyword>
<dbReference type="GO" id="GO:0016787">
    <property type="term" value="F:hydrolase activity"/>
    <property type="evidence" value="ECO:0007669"/>
    <property type="project" value="UniProtKB-KW"/>
</dbReference>
<dbReference type="GO" id="GO:0000287">
    <property type="term" value="F:magnesium ion binding"/>
    <property type="evidence" value="ECO:0007669"/>
    <property type="project" value="UniProtKB-UniRule"/>
</dbReference>
<feature type="binding site" evidence="8">
    <location>
        <position position="89"/>
    </location>
    <ligand>
        <name>Mg(2+)</name>
        <dbReference type="ChEBI" id="CHEBI:18420"/>
    </ligand>
</feature>
<evidence type="ECO:0000256" key="3">
    <source>
        <dbReference type="ARBA" id="ARBA00022722"/>
    </source>
</evidence>
<feature type="binding site" evidence="8">
    <location>
        <position position="9"/>
    </location>
    <ligand>
        <name>Mg(2+)</name>
        <dbReference type="ChEBI" id="CHEBI:18420"/>
    </ligand>
</feature>
<evidence type="ECO:0000256" key="2">
    <source>
        <dbReference type="ARBA" id="ARBA00022649"/>
    </source>
</evidence>